<evidence type="ECO:0000313" key="2">
    <source>
        <dbReference type="Proteomes" id="UP000054359"/>
    </source>
</evidence>
<name>A0A087TAC0_STEMI</name>
<reference evidence="1 2" key="1">
    <citation type="submission" date="2013-11" db="EMBL/GenBank/DDBJ databases">
        <title>Genome sequencing of Stegodyphus mimosarum.</title>
        <authorList>
            <person name="Bechsgaard J."/>
        </authorList>
    </citation>
    <scope>NUCLEOTIDE SEQUENCE [LARGE SCALE GENOMIC DNA]</scope>
</reference>
<dbReference type="Proteomes" id="UP000054359">
    <property type="component" value="Unassembled WGS sequence"/>
</dbReference>
<proteinExistence type="predicted"/>
<accession>A0A087TAC0</accession>
<dbReference type="AlphaFoldDB" id="A0A087TAC0"/>
<evidence type="ECO:0000313" key="1">
    <source>
        <dbReference type="EMBL" id="KFM62059.1"/>
    </source>
</evidence>
<dbReference type="EMBL" id="KK114271">
    <property type="protein sequence ID" value="KFM62059.1"/>
    <property type="molecule type" value="Genomic_DNA"/>
</dbReference>
<gene>
    <name evidence="1" type="ORF">X975_20424</name>
</gene>
<sequence>MTILLSMALCERGFSTQNRIKSNRRNRFGGKQLGILMRIFEQGPDFKEQRGNFF</sequence>
<feature type="non-terminal residue" evidence="1">
    <location>
        <position position="54"/>
    </location>
</feature>
<dbReference type="OrthoDB" id="8551997at2759"/>
<evidence type="ECO:0008006" key="3">
    <source>
        <dbReference type="Google" id="ProtNLM"/>
    </source>
</evidence>
<keyword evidence="2" id="KW-1185">Reference proteome</keyword>
<protein>
    <recommendedName>
        <fullName evidence="3">HAT C-terminal dimerisation domain-containing protein</fullName>
    </recommendedName>
</protein>
<organism evidence="1 2">
    <name type="scientific">Stegodyphus mimosarum</name>
    <name type="common">African social velvet spider</name>
    <dbReference type="NCBI Taxonomy" id="407821"/>
    <lineage>
        <taxon>Eukaryota</taxon>
        <taxon>Metazoa</taxon>
        <taxon>Ecdysozoa</taxon>
        <taxon>Arthropoda</taxon>
        <taxon>Chelicerata</taxon>
        <taxon>Arachnida</taxon>
        <taxon>Araneae</taxon>
        <taxon>Araneomorphae</taxon>
        <taxon>Entelegynae</taxon>
        <taxon>Eresoidea</taxon>
        <taxon>Eresidae</taxon>
        <taxon>Stegodyphus</taxon>
    </lineage>
</organism>